<proteinExistence type="predicted"/>
<dbReference type="AlphaFoldDB" id="A0AA41QP54"/>
<dbReference type="Pfam" id="PF06935">
    <property type="entry name" value="DUF1284"/>
    <property type="match status" value="1"/>
</dbReference>
<comment type="caution">
    <text evidence="1">The sequence shown here is derived from an EMBL/GenBank/DDBJ whole genome shotgun (WGS) entry which is preliminary data.</text>
</comment>
<organism evidence="1 2">
    <name type="scientific">Paradevosia shaoguanensis</name>
    <dbReference type="NCBI Taxonomy" id="1335043"/>
    <lineage>
        <taxon>Bacteria</taxon>
        <taxon>Pseudomonadati</taxon>
        <taxon>Pseudomonadota</taxon>
        <taxon>Alphaproteobacteria</taxon>
        <taxon>Hyphomicrobiales</taxon>
        <taxon>Devosiaceae</taxon>
        <taxon>Paradevosia</taxon>
    </lineage>
</organism>
<dbReference type="EMBL" id="JALAZD010000001">
    <property type="protein sequence ID" value="MCI0127787.1"/>
    <property type="molecule type" value="Genomic_DNA"/>
</dbReference>
<evidence type="ECO:0000313" key="1">
    <source>
        <dbReference type="EMBL" id="MCI0127787.1"/>
    </source>
</evidence>
<accession>A0AA41QP54</accession>
<protein>
    <submittedName>
        <fullName evidence="1">DUF1284 domain-containing protein</fullName>
    </submittedName>
</protein>
<name>A0AA41QP54_9HYPH</name>
<sequence>MTVRLRAHHLLCMLTYVGEGYSRAFTANYDRIVARLSAGEEIELVAGPDDVCAPLLEGAEPHCHQESVVERDRLAALAVSEIVGRRLAVRETIELSAALVERMREAFARGISREACSACEWSGLCTRIAGGGYTGVRLEC</sequence>
<dbReference type="InterPro" id="IPR009702">
    <property type="entry name" value="DUF1284"/>
</dbReference>
<dbReference type="RefSeq" id="WP_281736148.1">
    <property type="nucleotide sequence ID" value="NZ_JAKETQ010000001.1"/>
</dbReference>
<dbReference type="Proteomes" id="UP001156140">
    <property type="component" value="Unassembled WGS sequence"/>
</dbReference>
<gene>
    <name evidence="1" type="ORF">ML536_13220</name>
</gene>
<evidence type="ECO:0000313" key="2">
    <source>
        <dbReference type="Proteomes" id="UP001156140"/>
    </source>
</evidence>
<reference evidence="1" key="1">
    <citation type="submission" date="2022-03" db="EMBL/GenBank/DDBJ databases">
        <title>The complete genome sequence of a Methyloterrigena soli.</title>
        <authorList>
            <person name="Zi Z."/>
        </authorList>
    </citation>
    <scope>NUCLEOTIDE SEQUENCE</scope>
    <source>
        <strain evidence="1">M48</strain>
    </source>
</reference>
<keyword evidence="2" id="KW-1185">Reference proteome</keyword>